<dbReference type="RefSeq" id="WP_161001133.1">
    <property type="nucleotide sequence ID" value="NZ_WEZQ01000005.1"/>
</dbReference>
<evidence type="ECO:0000313" key="2">
    <source>
        <dbReference type="EMBL" id="MYV16471.1"/>
    </source>
</evidence>
<dbReference type="AlphaFoldDB" id="A0A6N9I0F9"/>
<comment type="caution">
    <text evidence="2">The sequence shown here is derived from an EMBL/GenBank/DDBJ whole genome shotgun (WGS) entry which is preliminary data.</text>
</comment>
<dbReference type="OrthoDB" id="2323347at2"/>
<name>A0A6N9I0F9_9LACO</name>
<protein>
    <submittedName>
        <fullName evidence="2">DUF2922 family protein</fullName>
    </submittedName>
</protein>
<organism evidence="2 3">
    <name type="scientific">Furfurilactobacillus milii</name>
    <dbReference type="NCBI Taxonomy" id="2888272"/>
    <lineage>
        <taxon>Bacteria</taxon>
        <taxon>Bacillati</taxon>
        <taxon>Bacillota</taxon>
        <taxon>Bacilli</taxon>
        <taxon>Lactobacillales</taxon>
        <taxon>Lactobacillaceae</taxon>
        <taxon>Furfurilactobacillus</taxon>
    </lineage>
</organism>
<evidence type="ECO:0000313" key="3">
    <source>
        <dbReference type="Proteomes" id="UP000449209"/>
    </source>
</evidence>
<accession>A0A6N9I0F9</accession>
<proteinExistence type="predicted"/>
<sequence length="101" mass="10953">MKELSLKFKNGDGKASHLKLRYVSEDLTESAVRAAMKTIAESNVVVDKDNHLTYVTPVSAQYIDTVNTVIFDDEPVKKPHASTPPVSSAPETAVDAAQPQV</sequence>
<gene>
    <name evidence="2" type="ORF">GB993_02965</name>
</gene>
<dbReference type="Proteomes" id="UP000449209">
    <property type="component" value="Unassembled WGS sequence"/>
</dbReference>
<dbReference type="InterPro" id="IPR021321">
    <property type="entry name" value="DUF2922"/>
</dbReference>
<evidence type="ECO:0000256" key="1">
    <source>
        <dbReference type="SAM" id="MobiDB-lite"/>
    </source>
</evidence>
<feature type="region of interest" description="Disordered" evidence="1">
    <location>
        <begin position="75"/>
        <end position="101"/>
    </location>
</feature>
<dbReference type="EMBL" id="WEZQ01000005">
    <property type="protein sequence ID" value="MYV16471.1"/>
    <property type="molecule type" value="Genomic_DNA"/>
</dbReference>
<dbReference type="Pfam" id="PF11148">
    <property type="entry name" value="DUF2922"/>
    <property type="match status" value="1"/>
</dbReference>
<reference evidence="2 3" key="1">
    <citation type="journal article" date="2019" name="Appl. Environ. Microbiol.">
        <title>Genetic determinants of hydroxycinnamic acid metabolism in heterofermentative lactobacilli.</title>
        <authorList>
            <person name="Gaur G."/>
            <person name="Oh J.H."/>
            <person name="Filannino P."/>
            <person name="Gobbetti M."/>
            <person name="van Pijkeren J.P."/>
            <person name="Ganzle M.G."/>
        </authorList>
    </citation>
    <scope>NUCLEOTIDE SEQUENCE [LARGE SCALE GENOMIC DNA]</scope>
    <source>
        <strain evidence="2 3">C5</strain>
    </source>
</reference>